<organism evidence="3 4">
    <name type="scientific">Streptomyces sviceus (strain ATCC 29083 / DSM 924 / JCM 4929 / NBRC 13980 / NCIMB 11184 / NRRL 5439 / UC 5370)</name>
    <dbReference type="NCBI Taxonomy" id="463191"/>
    <lineage>
        <taxon>Bacteria</taxon>
        <taxon>Bacillati</taxon>
        <taxon>Actinomycetota</taxon>
        <taxon>Actinomycetes</taxon>
        <taxon>Kitasatosporales</taxon>
        <taxon>Streptomycetaceae</taxon>
        <taxon>Streptomyces</taxon>
    </lineage>
</organism>
<dbReference type="Proteomes" id="UP000002785">
    <property type="component" value="Chromosome"/>
</dbReference>
<evidence type="ECO:0000256" key="1">
    <source>
        <dbReference type="SAM" id="MobiDB-lite"/>
    </source>
</evidence>
<keyword evidence="2" id="KW-1133">Transmembrane helix</keyword>
<feature type="transmembrane region" description="Helical" evidence="2">
    <location>
        <begin position="49"/>
        <end position="72"/>
    </location>
</feature>
<dbReference type="EMBL" id="CM000951">
    <property type="protein sequence ID" value="EFH29009.1"/>
    <property type="molecule type" value="Genomic_DNA"/>
</dbReference>
<feature type="non-terminal residue" evidence="3">
    <location>
        <position position="109"/>
    </location>
</feature>
<dbReference type="InterPro" id="IPR046657">
    <property type="entry name" value="DUF6766"/>
</dbReference>
<dbReference type="Pfam" id="PF20554">
    <property type="entry name" value="DUF6766"/>
    <property type="match status" value="1"/>
</dbReference>
<feature type="region of interest" description="Disordered" evidence="1">
    <location>
        <begin position="1"/>
        <end position="24"/>
    </location>
</feature>
<protein>
    <submittedName>
        <fullName evidence="3">Uncharacterized protein</fullName>
    </submittedName>
</protein>
<dbReference type="AlphaFoldDB" id="D6XB60"/>
<name>D6XB60_STRX2</name>
<proteinExistence type="predicted"/>
<evidence type="ECO:0000256" key="2">
    <source>
        <dbReference type="SAM" id="Phobius"/>
    </source>
</evidence>
<keyword evidence="2" id="KW-0472">Membrane</keyword>
<dbReference type="eggNOG" id="ENOG502ZVT4">
    <property type="taxonomic scope" value="Bacteria"/>
</dbReference>
<gene>
    <name evidence="3" type="ORF">SSEG_11265</name>
</gene>
<feature type="compositionally biased region" description="Basic residues" evidence="1">
    <location>
        <begin position="1"/>
        <end position="12"/>
    </location>
</feature>
<keyword evidence="4" id="KW-1185">Reference proteome</keyword>
<dbReference type="HOGENOM" id="CLU_2189708_0_0_11"/>
<accession>D6XB60</accession>
<evidence type="ECO:0000313" key="3">
    <source>
        <dbReference type="EMBL" id="EFH29009.1"/>
    </source>
</evidence>
<evidence type="ECO:0000313" key="4">
    <source>
        <dbReference type="Proteomes" id="UP000002785"/>
    </source>
</evidence>
<sequence>MSRRKPRVRMHKAGTETDQDQKVGTYAHRNSPRWAAAGGLRQRLYSHSLGLVMGAIFVFSWLAQSIGGVAAYNEEQLRQPQAPMSWSSYTGSADFWSRTLQNWQSELLA</sequence>
<reference evidence="3" key="1">
    <citation type="submission" date="2009-10" db="EMBL/GenBank/DDBJ databases">
        <title>The genome sequence of Streptomyces sviceus strain ATCC 29083.</title>
        <authorList>
            <consortium name="The Broad Institute Genome Sequencing Platform"/>
            <consortium name="Broad Institute Microbial Sequencing Center"/>
            <person name="Fischbach M."/>
            <person name="Godfrey P."/>
            <person name="Ward D."/>
            <person name="Young S."/>
            <person name="Zeng Q."/>
            <person name="Koehrsen M."/>
            <person name="Alvarado L."/>
            <person name="Berlin A.M."/>
            <person name="Bochicchio J."/>
            <person name="Borenstein D."/>
            <person name="Chapman S.B."/>
            <person name="Chen Z."/>
            <person name="Engels R."/>
            <person name="Freedman E."/>
            <person name="Gellesch M."/>
            <person name="Goldberg J."/>
            <person name="Griggs A."/>
            <person name="Gujja S."/>
            <person name="Heilman E.R."/>
            <person name="Heiman D.I."/>
            <person name="Hepburn T.A."/>
            <person name="Howarth C."/>
            <person name="Jen D."/>
            <person name="Larson L."/>
            <person name="Lewis B."/>
            <person name="Mehta T."/>
            <person name="Park D."/>
            <person name="Pearson M."/>
            <person name="Richards J."/>
            <person name="Roberts A."/>
            <person name="Saif S."/>
            <person name="Shea T.D."/>
            <person name="Shenoy N."/>
            <person name="Sisk P."/>
            <person name="Stolte C."/>
            <person name="Sykes S.N."/>
            <person name="Thomson T."/>
            <person name="Walk T."/>
            <person name="White J."/>
            <person name="Yandava C."/>
            <person name="Straight P."/>
            <person name="Clardy J."/>
            <person name="Hung D."/>
            <person name="Kolter R."/>
            <person name="Mekalanos J."/>
            <person name="Walker S."/>
            <person name="Walsh C.T."/>
            <person name="Wieland-Brown L.C."/>
            <person name="Haas B."/>
            <person name="Nusbaum C."/>
            <person name="Birren B."/>
        </authorList>
    </citation>
    <scope>NUCLEOTIDE SEQUENCE [LARGE SCALE GENOMIC DNA]</scope>
    <source>
        <strain evidence="3">ATCC 29083</strain>
    </source>
</reference>
<keyword evidence="2" id="KW-0812">Transmembrane</keyword>